<protein>
    <recommendedName>
        <fullName evidence="4">Addiction module component</fullName>
    </recommendedName>
</protein>
<evidence type="ECO:0008006" key="4">
    <source>
        <dbReference type="Google" id="ProtNLM"/>
    </source>
</evidence>
<dbReference type="EMBL" id="CP094358">
    <property type="protein sequence ID" value="UOB16912.1"/>
    <property type="molecule type" value="Genomic_DNA"/>
</dbReference>
<dbReference type="Proteomes" id="UP000831290">
    <property type="component" value="Chromosome"/>
</dbReference>
<accession>A0A9E6ZXE2</accession>
<feature type="region of interest" description="Disordered" evidence="1">
    <location>
        <begin position="31"/>
        <end position="57"/>
    </location>
</feature>
<gene>
    <name evidence="2" type="ORF">MQE35_14370</name>
</gene>
<dbReference type="AlphaFoldDB" id="A0A9E6ZXE2"/>
<keyword evidence="3" id="KW-1185">Reference proteome</keyword>
<dbReference type="RefSeq" id="WP_255842166.1">
    <property type="nucleotide sequence ID" value="NZ_CP094358.1"/>
</dbReference>
<evidence type="ECO:0000256" key="1">
    <source>
        <dbReference type="SAM" id="MobiDB-lite"/>
    </source>
</evidence>
<reference evidence="2" key="1">
    <citation type="submission" date="2022-03" db="EMBL/GenBank/DDBJ databases">
        <title>Description of Abyssus ytuae gen. nov., sp. nov., a novel member of the family Flavobacteriaceae isolated from the sediment of Mariana Trench.</title>
        <authorList>
            <person name="Zhang J."/>
            <person name="Xu X."/>
        </authorList>
    </citation>
    <scope>NUCLEOTIDE SEQUENCE</scope>
    <source>
        <strain evidence="2">MT3330</strain>
    </source>
</reference>
<evidence type="ECO:0000313" key="3">
    <source>
        <dbReference type="Proteomes" id="UP000831290"/>
    </source>
</evidence>
<proteinExistence type="predicted"/>
<name>A0A9E6ZXE2_9FLAO</name>
<sequence>MKRISDFVERSSLKDQYDISEEHKQLLDRSLANHNEDPASGKEWSELKSELSAKYGL</sequence>
<feature type="compositionally biased region" description="Basic and acidic residues" evidence="1">
    <location>
        <begin position="34"/>
        <end position="51"/>
    </location>
</feature>
<dbReference type="KEGG" id="fbm:MQE35_14370"/>
<evidence type="ECO:0000313" key="2">
    <source>
        <dbReference type="EMBL" id="UOB16912.1"/>
    </source>
</evidence>
<organism evidence="2 3">
    <name type="scientific">Abyssalbus ytuae</name>
    <dbReference type="NCBI Taxonomy" id="2926907"/>
    <lineage>
        <taxon>Bacteria</taxon>
        <taxon>Pseudomonadati</taxon>
        <taxon>Bacteroidota</taxon>
        <taxon>Flavobacteriia</taxon>
        <taxon>Flavobacteriales</taxon>
        <taxon>Flavobacteriaceae</taxon>
        <taxon>Abyssalbus</taxon>
    </lineage>
</organism>